<dbReference type="AlphaFoldDB" id="A0AAV4TFL5"/>
<reference evidence="2 3" key="1">
    <citation type="submission" date="2021-06" db="EMBL/GenBank/DDBJ databases">
        <title>Caerostris extrusa draft genome.</title>
        <authorList>
            <person name="Kono N."/>
            <person name="Arakawa K."/>
        </authorList>
    </citation>
    <scope>NUCLEOTIDE SEQUENCE [LARGE SCALE GENOMIC DNA]</scope>
</reference>
<accession>A0AAV4TFL5</accession>
<evidence type="ECO:0000256" key="1">
    <source>
        <dbReference type="SAM" id="MobiDB-lite"/>
    </source>
</evidence>
<feature type="region of interest" description="Disordered" evidence="1">
    <location>
        <begin position="1"/>
        <end position="21"/>
    </location>
</feature>
<proteinExistence type="predicted"/>
<sequence length="109" mass="12013">MSSLEDTATWSTLSQHQRPNSRRLWQQCLHLHHQGRFGCHQLPIRSRRRPRQRGGSTPSPTSTVGPDEWTTSPTDTDSGPPSRPTSPEPPPAPRPQPSSPAPMQGPSPP</sequence>
<dbReference type="EMBL" id="BPLR01011008">
    <property type="protein sequence ID" value="GIY43682.1"/>
    <property type="molecule type" value="Genomic_DNA"/>
</dbReference>
<protein>
    <submittedName>
        <fullName evidence="2">Uncharacterized protein</fullName>
    </submittedName>
</protein>
<feature type="region of interest" description="Disordered" evidence="1">
    <location>
        <begin position="35"/>
        <end position="109"/>
    </location>
</feature>
<name>A0AAV4TFL5_CAEEX</name>
<keyword evidence="3" id="KW-1185">Reference proteome</keyword>
<comment type="caution">
    <text evidence="2">The sequence shown here is derived from an EMBL/GenBank/DDBJ whole genome shotgun (WGS) entry which is preliminary data.</text>
</comment>
<evidence type="ECO:0000313" key="2">
    <source>
        <dbReference type="EMBL" id="GIY43682.1"/>
    </source>
</evidence>
<feature type="compositionally biased region" description="Low complexity" evidence="1">
    <location>
        <begin position="70"/>
        <end position="80"/>
    </location>
</feature>
<organism evidence="2 3">
    <name type="scientific">Caerostris extrusa</name>
    <name type="common">Bark spider</name>
    <name type="synonym">Caerostris bankana</name>
    <dbReference type="NCBI Taxonomy" id="172846"/>
    <lineage>
        <taxon>Eukaryota</taxon>
        <taxon>Metazoa</taxon>
        <taxon>Ecdysozoa</taxon>
        <taxon>Arthropoda</taxon>
        <taxon>Chelicerata</taxon>
        <taxon>Arachnida</taxon>
        <taxon>Araneae</taxon>
        <taxon>Araneomorphae</taxon>
        <taxon>Entelegynae</taxon>
        <taxon>Araneoidea</taxon>
        <taxon>Araneidae</taxon>
        <taxon>Caerostris</taxon>
    </lineage>
</organism>
<evidence type="ECO:0000313" key="3">
    <source>
        <dbReference type="Proteomes" id="UP001054945"/>
    </source>
</evidence>
<feature type="compositionally biased region" description="Pro residues" evidence="1">
    <location>
        <begin position="81"/>
        <end position="109"/>
    </location>
</feature>
<gene>
    <name evidence="2" type="ORF">CEXT_669081</name>
</gene>
<feature type="compositionally biased region" description="Polar residues" evidence="1">
    <location>
        <begin position="1"/>
        <end position="18"/>
    </location>
</feature>
<dbReference type="Proteomes" id="UP001054945">
    <property type="component" value="Unassembled WGS sequence"/>
</dbReference>